<reference evidence="2 3" key="1">
    <citation type="submission" date="2016-03" db="EMBL/GenBank/DDBJ databases">
        <title>Trachymyrmex septentrionalis WGS genome.</title>
        <authorList>
            <person name="Nygaard S."/>
            <person name="Hu H."/>
            <person name="Boomsma J."/>
            <person name="Zhang G."/>
        </authorList>
    </citation>
    <scope>NUCLEOTIDE SEQUENCE [LARGE SCALE GENOMIC DNA]</scope>
    <source>
        <strain evidence="2">Tsep2-gDNA-1</strain>
        <tissue evidence="2">Whole body</tissue>
    </source>
</reference>
<dbReference type="PANTHER" id="PTHR36159:SF1">
    <property type="entry name" value="RETROVIRUS-RELATED POL POLYPROTEIN FROM TRANSPOSON 412-LIKE PROTEIN"/>
    <property type="match status" value="1"/>
</dbReference>
<protein>
    <recommendedName>
        <fullName evidence="1">Double jelly roll-like domain-containing protein</fullName>
    </recommendedName>
</protein>
<sequence length="233" mass="27292">DVQITNPEGSYEVRDINDFLKRAILRKRPHSDAVEIVDVVRDNNNNNDTDDDNDEDAEYPITLRTNTIKCEIRCIYKINFDEPIFDDRIVKIEIHTYNSFANTTFRYSDEIRIPIQQQNLYTLPYESFLYVEDFLYVEEKLTKDKVVQGANMSLGNNCDAFIFEEIRYELNDVEIDRNRNVGITSTLKNYVTVSSDRSGMPAGMRKLLRPDCLIIHDRVVQYDLLTNIVRKIT</sequence>
<evidence type="ECO:0000313" key="3">
    <source>
        <dbReference type="Proteomes" id="UP000078541"/>
    </source>
</evidence>
<dbReference type="EMBL" id="KQ981397">
    <property type="protein sequence ID" value="KYN41964.1"/>
    <property type="molecule type" value="Genomic_DNA"/>
</dbReference>
<dbReference type="InterPro" id="IPR049512">
    <property type="entry name" value="DJR-like_dom"/>
</dbReference>
<dbReference type="STRING" id="34720.A0A151JZM6"/>
<evidence type="ECO:0000259" key="1">
    <source>
        <dbReference type="Pfam" id="PF21738"/>
    </source>
</evidence>
<gene>
    <name evidence="2" type="ORF">ALC56_03615</name>
</gene>
<name>A0A151JZM6_9HYME</name>
<evidence type="ECO:0000313" key="2">
    <source>
        <dbReference type="EMBL" id="KYN41964.1"/>
    </source>
</evidence>
<dbReference type="PANTHER" id="PTHR36159">
    <property type="entry name" value="PROTEIN CBG23766"/>
    <property type="match status" value="1"/>
</dbReference>
<feature type="domain" description="Double jelly roll-like" evidence="1">
    <location>
        <begin position="153"/>
        <end position="199"/>
    </location>
</feature>
<keyword evidence="3" id="KW-1185">Reference proteome</keyword>
<accession>A0A151JZM6</accession>
<dbReference type="Pfam" id="PF21738">
    <property type="entry name" value="DJR-like_dom"/>
    <property type="match status" value="1"/>
</dbReference>
<dbReference type="Proteomes" id="UP000078541">
    <property type="component" value="Unassembled WGS sequence"/>
</dbReference>
<feature type="non-terminal residue" evidence="2">
    <location>
        <position position="1"/>
    </location>
</feature>
<proteinExistence type="predicted"/>
<organism evidence="2 3">
    <name type="scientific">Trachymyrmex septentrionalis</name>
    <dbReference type="NCBI Taxonomy" id="34720"/>
    <lineage>
        <taxon>Eukaryota</taxon>
        <taxon>Metazoa</taxon>
        <taxon>Ecdysozoa</taxon>
        <taxon>Arthropoda</taxon>
        <taxon>Hexapoda</taxon>
        <taxon>Insecta</taxon>
        <taxon>Pterygota</taxon>
        <taxon>Neoptera</taxon>
        <taxon>Endopterygota</taxon>
        <taxon>Hymenoptera</taxon>
        <taxon>Apocrita</taxon>
        <taxon>Aculeata</taxon>
        <taxon>Formicoidea</taxon>
        <taxon>Formicidae</taxon>
        <taxon>Myrmicinae</taxon>
        <taxon>Trachymyrmex</taxon>
    </lineage>
</organism>
<dbReference type="AlphaFoldDB" id="A0A151JZM6"/>